<protein>
    <submittedName>
        <fullName evidence="2">Uncharacterized protein</fullName>
    </submittedName>
</protein>
<dbReference type="Proteomes" id="UP000054166">
    <property type="component" value="Unassembled WGS sequence"/>
</dbReference>
<keyword evidence="1" id="KW-0732">Signal</keyword>
<dbReference type="EMBL" id="KN833024">
    <property type="protein sequence ID" value="KIM77527.1"/>
    <property type="molecule type" value="Genomic_DNA"/>
</dbReference>
<keyword evidence="3" id="KW-1185">Reference proteome</keyword>
<dbReference type="InParanoid" id="A0A0C3BJI0"/>
<sequence>MLAGLLVFVAVMVAPASHTITLINHYSYSVPIYMDSAYSPVPYSRAQPGTIGAGSSVNV</sequence>
<evidence type="ECO:0000313" key="2">
    <source>
        <dbReference type="EMBL" id="KIM77527.1"/>
    </source>
</evidence>
<gene>
    <name evidence="2" type="ORF">PILCRDRAFT_825305</name>
</gene>
<proteinExistence type="predicted"/>
<evidence type="ECO:0000256" key="1">
    <source>
        <dbReference type="SAM" id="SignalP"/>
    </source>
</evidence>
<organism evidence="2 3">
    <name type="scientific">Piloderma croceum (strain F 1598)</name>
    <dbReference type="NCBI Taxonomy" id="765440"/>
    <lineage>
        <taxon>Eukaryota</taxon>
        <taxon>Fungi</taxon>
        <taxon>Dikarya</taxon>
        <taxon>Basidiomycota</taxon>
        <taxon>Agaricomycotina</taxon>
        <taxon>Agaricomycetes</taxon>
        <taxon>Agaricomycetidae</taxon>
        <taxon>Atheliales</taxon>
        <taxon>Atheliaceae</taxon>
        <taxon>Piloderma</taxon>
    </lineage>
</organism>
<feature type="chain" id="PRO_5002175709" evidence="1">
    <location>
        <begin position="20"/>
        <end position="59"/>
    </location>
</feature>
<reference evidence="3" key="2">
    <citation type="submission" date="2015-01" db="EMBL/GenBank/DDBJ databases">
        <title>Evolutionary Origins and Diversification of the Mycorrhizal Mutualists.</title>
        <authorList>
            <consortium name="DOE Joint Genome Institute"/>
            <consortium name="Mycorrhizal Genomics Consortium"/>
            <person name="Kohler A."/>
            <person name="Kuo A."/>
            <person name="Nagy L.G."/>
            <person name="Floudas D."/>
            <person name="Copeland A."/>
            <person name="Barry K.W."/>
            <person name="Cichocki N."/>
            <person name="Veneault-Fourrey C."/>
            <person name="LaButti K."/>
            <person name="Lindquist E.A."/>
            <person name="Lipzen A."/>
            <person name="Lundell T."/>
            <person name="Morin E."/>
            <person name="Murat C."/>
            <person name="Riley R."/>
            <person name="Ohm R."/>
            <person name="Sun H."/>
            <person name="Tunlid A."/>
            <person name="Henrissat B."/>
            <person name="Grigoriev I.V."/>
            <person name="Hibbett D.S."/>
            <person name="Martin F."/>
        </authorList>
    </citation>
    <scope>NUCLEOTIDE SEQUENCE [LARGE SCALE GENOMIC DNA]</scope>
    <source>
        <strain evidence="3">F 1598</strain>
    </source>
</reference>
<accession>A0A0C3BJI0</accession>
<reference evidence="2 3" key="1">
    <citation type="submission" date="2014-04" db="EMBL/GenBank/DDBJ databases">
        <authorList>
            <consortium name="DOE Joint Genome Institute"/>
            <person name="Kuo A."/>
            <person name="Tarkka M."/>
            <person name="Buscot F."/>
            <person name="Kohler A."/>
            <person name="Nagy L.G."/>
            <person name="Floudas D."/>
            <person name="Copeland A."/>
            <person name="Barry K.W."/>
            <person name="Cichocki N."/>
            <person name="Veneault-Fourrey C."/>
            <person name="LaButti K."/>
            <person name="Lindquist E.A."/>
            <person name="Lipzen A."/>
            <person name="Lundell T."/>
            <person name="Morin E."/>
            <person name="Murat C."/>
            <person name="Sun H."/>
            <person name="Tunlid A."/>
            <person name="Henrissat B."/>
            <person name="Grigoriev I.V."/>
            <person name="Hibbett D.S."/>
            <person name="Martin F."/>
            <person name="Nordberg H.P."/>
            <person name="Cantor M.N."/>
            <person name="Hua S.X."/>
        </authorList>
    </citation>
    <scope>NUCLEOTIDE SEQUENCE [LARGE SCALE GENOMIC DNA]</scope>
    <source>
        <strain evidence="2 3">F 1598</strain>
    </source>
</reference>
<dbReference type="AlphaFoldDB" id="A0A0C3BJI0"/>
<feature type="signal peptide" evidence="1">
    <location>
        <begin position="1"/>
        <end position="19"/>
    </location>
</feature>
<dbReference type="HOGENOM" id="CLU_2961660_0_0_1"/>
<evidence type="ECO:0000313" key="3">
    <source>
        <dbReference type="Proteomes" id="UP000054166"/>
    </source>
</evidence>
<name>A0A0C3BJI0_PILCF</name>